<reference evidence="1" key="1">
    <citation type="journal article" date="2019" name="bioRxiv">
        <title>The Genome of the Zebra Mussel, Dreissena polymorpha: A Resource for Invasive Species Research.</title>
        <authorList>
            <person name="McCartney M.A."/>
            <person name="Auch B."/>
            <person name="Kono T."/>
            <person name="Mallez S."/>
            <person name="Zhang Y."/>
            <person name="Obille A."/>
            <person name="Becker A."/>
            <person name="Abrahante J.E."/>
            <person name="Garbe J."/>
            <person name="Badalamenti J.P."/>
            <person name="Herman A."/>
            <person name="Mangelson H."/>
            <person name="Liachko I."/>
            <person name="Sullivan S."/>
            <person name="Sone E.D."/>
            <person name="Koren S."/>
            <person name="Silverstein K.A.T."/>
            <person name="Beckman K.B."/>
            <person name="Gohl D.M."/>
        </authorList>
    </citation>
    <scope>NUCLEOTIDE SEQUENCE</scope>
    <source>
        <strain evidence="1">Duluth1</strain>
        <tissue evidence="1">Whole animal</tissue>
    </source>
</reference>
<protein>
    <submittedName>
        <fullName evidence="1">Uncharacterized protein</fullName>
    </submittedName>
</protein>
<organism evidence="1 2">
    <name type="scientific">Dreissena polymorpha</name>
    <name type="common">Zebra mussel</name>
    <name type="synonym">Mytilus polymorpha</name>
    <dbReference type="NCBI Taxonomy" id="45954"/>
    <lineage>
        <taxon>Eukaryota</taxon>
        <taxon>Metazoa</taxon>
        <taxon>Spiralia</taxon>
        <taxon>Lophotrochozoa</taxon>
        <taxon>Mollusca</taxon>
        <taxon>Bivalvia</taxon>
        <taxon>Autobranchia</taxon>
        <taxon>Heteroconchia</taxon>
        <taxon>Euheterodonta</taxon>
        <taxon>Imparidentia</taxon>
        <taxon>Neoheterodontei</taxon>
        <taxon>Myida</taxon>
        <taxon>Dreissenoidea</taxon>
        <taxon>Dreissenidae</taxon>
        <taxon>Dreissena</taxon>
    </lineage>
</organism>
<evidence type="ECO:0000313" key="2">
    <source>
        <dbReference type="Proteomes" id="UP000828390"/>
    </source>
</evidence>
<proteinExistence type="predicted"/>
<reference evidence="1" key="2">
    <citation type="submission" date="2020-11" db="EMBL/GenBank/DDBJ databases">
        <authorList>
            <person name="McCartney M.A."/>
            <person name="Auch B."/>
            <person name="Kono T."/>
            <person name="Mallez S."/>
            <person name="Becker A."/>
            <person name="Gohl D.M."/>
            <person name="Silverstein K.A.T."/>
            <person name="Koren S."/>
            <person name="Bechman K.B."/>
            <person name="Herman A."/>
            <person name="Abrahante J.E."/>
            <person name="Garbe J."/>
        </authorList>
    </citation>
    <scope>NUCLEOTIDE SEQUENCE</scope>
    <source>
        <strain evidence="1">Duluth1</strain>
        <tissue evidence="1">Whole animal</tissue>
    </source>
</reference>
<name>A0A9D4KSK2_DREPO</name>
<gene>
    <name evidence="1" type="ORF">DPMN_086574</name>
</gene>
<dbReference type="AlphaFoldDB" id="A0A9D4KSK2"/>
<sequence>MLYYTPSLHILISSLKGKEAATELSPVFTLFFQASLDQGTIPDDWKTAKM</sequence>
<keyword evidence="2" id="KW-1185">Reference proteome</keyword>
<dbReference type="Proteomes" id="UP000828390">
    <property type="component" value="Unassembled WGS sequence"/>
</dbReference>
<evidence type="ECO:0000313" key="1">
    <source>
        <dbReference type="EMBL" id="KAH3844316.1"/>
    </source>
</evidence>
<accession>A0A9D4KSK2</accession>
<dbReference type="EMBL" id="JAIWYP010000003">
    <property type="protein sequence ID" value="KAH3844316.1"/>
    <property type="molecule type" value="Genomic_DNA"/>
</dbReference>
<comment type="caution">
    <text evidence="1">The sequence shown here is derived from an EMBL/GenBank/DDBJ whole genome shotgun (WGS) entry which is preliminary data.</text>
</comment>